<dbReference type="Proteomes" id="UP000229976">
    <property type="component" value="Unassembled WGS sequence"/>
</dbReference>
<dbReference type="AlphaFoldDB" id="A0A2G9YUK6"/>
<dbReference type="Gene3D" id="1.10.440.10">
    <property type="entry name" value="T4 endonuclease V"/>
    <property type="match status" value="1"/>
</dbReference>
<organism evidence="1 2">
    <name type="scientific">Candidatus Nealsonbacteria bacterium CG23_combo_of_CG06-09_8_20_14_all_39_17</name>
    <dbReference type="NCBI Taxonomy" id="1974722"/>
    <lineage>
        <taxon>Bacteria</taxon>
        <taxon>Candidatus Nealsoniibacteriota</taxon>
    </lineage>
</organism>
<comment type="caution">
    <text evidence="1">The sequence shown here is derived from an EMBL/GenBank/DDBJ whole genome shotgun (WGS) entry which is preliminary data.</text>
</comment>
<dbReference type="EMBL" id="PCRO01000019">
    <property type="protein sequence ID" value="PIP22907.1"/>
    <property type="molecule type" value="Genomic_DNA"/>
</dbReference>
<evidence type="ECO:0000313" key="2">
    <source>
        <dbReference type="Proteomes" id="UP000229976"/>
    </source>
</evidence>
<protein>
    <submittedName>
        <fullName evidence="1">Pyrimidine dimer DNA glycosylase</fullName>
    </submittedName>
</protein>
<accession>A0A2G9YUK6</accession>
<dbReference type="SUPFAM" id="SSF47077">
    <property type="entry name" value="T4 endonuclease V"/>
    <property type="match status" value="1"/>
</dbReference>
<dbReference type="InterPro" id="IPR024796">
    <property type="entry name" value="T4_endonuc_V"/>
</dbReference>
<dbReference type="Pfam" id="PF03013">
    <property type="entry name" value="Pyr_excise"/>
    <property type="match status" value="1"/>
</dbReference>
<gene>
    <name evidence="1" type="ORF">COX37_01505</name>
</gene>
<sequence>MRIWDIHPKHLCRKHLLAEHRELHGLWNILTKHKGKGGYSRHPETLRWVGKQKALYTRHEILLKEFLSRGYKHYTPLDKKLAIGFGSQRVFINTAREQKTILKKKSCECPIQACRGE</sequence>
<name>A0A2G9YUK6_9BACT</name>
<evidence type="ECO:0000313" key="1">
    <source>
        <dbReference type="EMBL" id="PIP22907.1"/>
    </source>
</evidence>
<reference evidence="1 2" key="1">
    <citation type="submission" date="2017-09" db="EMBL/GenBank/DDBJ databases">
        <title>Depth-based differentiation of microbial function through sediment-hosted aquifers and enrichment of novel symbionts in the deep terrestrial subsurface.</title>
        <authorList>
            <person name="Probst A.J."/>
            <person name="Ladd B."/>
            <person name="Jarett J.K."/>
            <person name="Geller-Mcgrath D.E."/>
            <person name="Sieber C.M."/>
            <person name="Emerson J.B."/>
            <person name="Anantharaman K."/>
            <person name="Thomas B.C."/>
            <person name="Malmstrom R."/>
            <person name="Stieglmeier M."/>
            <person name="Klingl A."/>
            <person name="Woyke T."/>
            <person name="Ryan C.M."/>
            <person name="Banfield J.F."/>
        </authorList>
    </citation>
    <scope>NUCLEOTIDE SEQUENCE [LARGE SCALE GENOMIC DNA]</scope>
    <source>
        <strain evidence="1">CG23_combo_of_CG06-09_8_20_14_all_39_17</strain>
    </source>
</reference>
<proteinExistence type="predicted"/>
<dbReference type="InterPro" id="IPR004260">
    <property type="entry name" value="Pyr-dimer_DNA_glycosylase"/>
</dbReference>